<dbReference type="Pfam" id="PF00501">
    <property type="entry name" value="AMP-binding"/>
    <property type="match status" value="1"/>
</dbReference>
<feature type="domain" description="AMP-binding enzyme C-terminal" evidence="2">
    <location>
        <begin position="412"/>
        <end position="484"/>
    </location>
</feature>
<dbReference type="Proteomes" id="UP001596039">
    <property type="component" value="Unassembled WGS sequence"/>
</dbReference>
<reference evidence="4" key="1">
    <citation type="journal article" date="2019" name="Int. J. Syst. Evol. Microbiol.">
        <title>The Global Catalogue of Microorganisms (GCM) 10K type strain sequencing project: providing services to taxonomists for standard genome sequencing and annotation.</title>
        <authorList>
            <consortium name="The Broad Institute Genomics Platform"/>
            <consortium name="The Broad Institute Genome Sequencing Center for Infectious Disease"/>
            <person name="Wu L."/>
            <person name="Ma J."/>
        </authorList>
    </citation>
    <scope>NUCLEOTIDE SEQUENCE [LARGE SCALE GENOMIC DNA]</scope>
    <source>
        <strain evidence="4">CGMCC 4.6997</strain>
    </source>
</reference>
<dbReference type="InterPro" id="IPR050237">
    <property type="entry name" value="ATP-dep_AMP-bd_enzyme"/>
</dbReference>
<dbReference type="InterPro" id="IPR000873">
    <property type="entry name" value="AMP-dep_synth/lig_dom"/>
</dbReference>
<evidence type="ECO:0000259" key="1">
    <source>
        <dbReference type="Pfam" id="PF00501"/>
    </source>
</evidence>
<evidence type="ECO:0000259" key="2">
    <source>
        <dbReference type="Pfam" id="PF13193"/>
    </source>
</evidence>
<sequence>MDVTLRSLLVGSIARFGDRPAVVDADGRTLSYRDLERFGNRLARALVAAGISPGDPVAVMMSNSVEWVVADQGILRAGGAKVPINPMLSASEMRYILADSGATVALVDEALAGVARQAGVARVIELGREWDGLLAVDAGRNSEVEVVVAPSDVALILYTGGTTGRQKGVVHCQGALALNLLAHDIEIGILDDERMLLTAPLAHSAGFLLQAGLLKGAFHVLAPRFEAAAVIDSVIEYAITLLFLVPTMIYRLLDSDHRVGEVASLRTILYGAAPISPERLGQGLARFGPVFMQLYGQSEAPNFLTRLTREDHDPAHSERLTSCGRPATLVSIAVLDDDGRPLPVGEIGEICARAPYVMDSYRGMPEKTAETLRGGWLHTGDIGTIDADGFVYLLDRKNDMIISGGLNIYTTEVEQAIASAGVTQVAVVGIPHPDWGEAVVAYIVADERVENVDVASACEASLARYKHPKAIVRVDSLPMTAVGKIDKVALRRAWTGWAEQVR</sequence>
<dbReference type="PANTHER" id="PTHR43767:SF7">
    <property type="entry name" value="MEDIUM_LONG-CHAIN-FATTY-ACID--COA LIGASE FADD8"/>
    <property type="match status" value="1"/>
</dbReference>
<dbReference type="Gene3D" id="3.30.300.30">
    <property type="match status" value="1"/>
</dbReference>
<feature type="domain" description="AMP-dependent synthetase/ligase" evidence="1">
    <location>
        <begin position="13"/>
        <end position="361"/>
    </location>
</feature>
<protein>
    <submittedName>
        <fullName evidence="3">AMP-binding protein</fullName>
    </submittedName>
</protein>
<proteinExistence type="predicted"/>
<keyword evidence="4" id="KW-1185">Reference proteome</keyword>
<dbReference type="Pfam" id="PF13193">
    <property type="entry name" value="AMP-binding_C"/>
    <property type="match status" value="1"/>
</dbReference>
<dbReference type="InterPro" id="IPR045851">
    <property type="entry name" value="AMP-bd_C_sf"/>
</dbReference>
<dbReference type="SUPFAM" id="SSF56801">
    <property type="entry name" value="Acetyl-CoA synthetase-like"/>
    <property type="match status" value="1"/>
</dbReference>
<dbReference type="PANTHER" id="PTHR43767">
    <property type="entry name" value="LONG-CHAIN-FATTY-ACID--COA LIGASE"/>
    <property type="match status" value="1"/>
</dbReference>
<dbReference type="EMBL" id="JBHSMG010000003">
    <property type="protein sequence ID" value="MFC5502948.1"/>
    <property type="molecule type" value="Genomic_DNA"/>
</dbReference>
<dbReference type="RefSeq" id="WP_386740666.1">
    <property type="nucleotide sequence ID" value="NZ_JBHSMG010000003.1"/>
</dbReference>
<organism evidence="3 4">
    <name type="scientific">Lysinimonas soli</name>
    <dbReference type="NCBI Taxonomy" id="1074233"/>
    <lineage>
        <taxon>Bacteria</taxon>
        <taxon>Bacillati</taxon>
        <taxon>Actinomycetota</taxon>
        <taxon>Actinomycetes</taxon>
        <taxon>Micrococcales</taxon>
        <taxon>Microbacteriaceae</taxon>
        <taxon>Lysinimonas</taxon>
    </lineage>
</organism>
<accession>A0ABW0NT45</accession>
<dbReference type="InterPro" id="IPR025110">
    <property type="entry name" value="AMP-bd_C"/>
</dbReference>
<dbReference type="Gene3D" id="3.40.50.12780">
    <property type="entry name" value="N-terminal domain of ligase-like"/>
    <property type="match status" value="1"/>
</dbReference>
<dbReference type="InterPro" id="IPR042099">
    <property type="entry name" value="ANL_N_sf"/>
</dbReference>
<comment type="caution">
    <text evidence="3">The sequence shown here is derived from an EMBL/GenBank/DDBJ whole genome shotgun (WGS) entry which is preliminary data.</text>
</comment>
<evidence type="ECO:0000313" key="4">
    <source>
        <dbReference type="Proteomes" id="UP001596039"/>
    </source>
</evidence>
<evidence type="ECO:0000313" key="3">
    <source>
        <dbReference type="EMBL" id="MFC5502948.1"/>
    </source>
</evidence>
<name>A0ABW0NT45_9MICO</name>
<gene>
    <name evidence="3" type="ORF">ACFPJ4_11925</name>
</gene>